<name>A0A9Q0BGI0_9HYPO</name>
<dbReference type="PROSITE" id="PS00463">
    <property type="entry name" value="ZN2_CY6_FUNGAL_1"/>
    <property type="match status" value="1"/>
</dbReference>
<reference evidence="4" key="2">
    <citation type="submission" date="2022-07" db="EMBL/GenBank/DDBJ databases">
        <authorList>
            <person name="Goncalves M.F.M."/>
            <person name="Hilario S."/>
            <person name="Van De Peer Y."/>
            <person name="Esteves A.C."/>
            <person name="Alves A."/>
        </authorList>
    </citation>
    <scope>NUCLEOTIDE SEQUENCE</scope>
    <source>
        <strain evidence="4">MUM 19.33</strain>
    </source>
</reference>
<dbReference type="GO" id="GO:0008270">
    <property type="term" value="F:zinc ion binding"/>
    <property type="evidence" value="ECO:0007669"/>
    <property type="project" value="InterPro"/>
</dbReference>
<dbReference type="EMBL" id="JAGIXG020000005">
    <property type="protein sequence ID" value="KAI6783996.1"/>
    <property type="molecule type" value="Genomic_DNA"/>
</dbReference>
<protein>
    <recommendedName>
        <fullName evidence="3">Zn(2)-C6 fungal-type domain-containing protein</fullName>
    </recommendedName>
</protein>
<dbReference type="PROSITE" id="PS50048">
    <property type="entry name" value="ZN2_CY6_FUNGAL_2"/>
    <property type="match status" value="1"/>
</dbReference>
<dbReference type="GeneID" id="75831028"/>
<dbReference type="SMART" id="SM00066">
    <property type="entry name" value="GAL4"/>
    <property type="match status" value="1"/>
</dbReference>
<evidence type="ECO:0000313" key="5">
    <source>
        <dbReference type="Proteomes" id="UP001055219"/>
    </source>
</evidence>
<dbReference type="Gene3D" id="4.10.240.10">
    <property type="entry name" value="Zn(2)-C6 fungal-type DNA-binding domain"/>
    <property type="match status" value="1"/>
</dbReference>
<dbReference type="InterPro" id="IPR001138">
    <property type="entry name" value="Zn2Cys6_DnaBD"/>
</dbReference>
<organism evidence="4 5">
    <name type="scientific">Emericellopsis cladophorae</name>
    <dbReference type="NCBI Taxonomy" id="2686198"/>
    <lineage>
        <taxon>Eukaryota</taxon>
        <taxon>Fungi</taxon>
        <taxon>Dikarya</taxon>
        <taxon>Ascomycota</taxon>
        <taxon>Pezizomycotina</taxon>
        <taxon>Sordariomycetes</taxon>
        <taxon>Hypocreomycetidae</taxon>
        <taxon>Hypocreales</taxon>
        <taxon>Bionectriaceae</taxon>
        <taxon>Emericellopsis</taxon>
    </lineage>
</organism>
<evidence type="ECO:0000256" key="1">
    <source>
        <dbReference type="ARBA" id="ARBA00023242"/>
    </source>
</evidence>
<dbReference type="CDD" id="cd00067">
    <property type="entry name" value="GAL4"/>
    <property type="match status" value="1"/>
</dbReference>
<dbReference type="PANTHER" id="PTHR37534">
    <property type="entry name" value="TRANSCRIPTIONAL ACTIVATOR PROTEIN UGA3"/>
    <property type="match status" value="1"/>
</dbReference>
<dbReference type="OrthoDB" id="4137815at2759"/>
<proteinExistence type="predicted"/>
<dbReference type="PANTHER" id="PTHR37534:SF46">
    <property type="entry name" value="ZN(II)2CYS6 TRANSCRIPTION FACTOR (EUROFUNG)"/>
    <property type="match status" value="1"/>
</dbReference>
<feature type="compositionally biased region" description="Low complexity" evidence="2">
    <location>
        <begin position="135"/>
        <end position="147"/>
    </location>
</feature>
<dbReference type="RefSeq" id="XP_051364852.1">
    <property type="nucleotide sequence ID" value="XM_051503206.1"/>
</dbReference>
<dbReference type="Proteomes" id="UP001055219">
    <property type="component" value="Unassembled WGS sequence"/>
</dbReference>
<dbReference type="SUPFAM" id="SSF57701">
    <property type="entry name" value="Zn2/Cys6 DNA-binding domain"/>
    <property type="match status" value="1"/>
</dbReference>
<reference evidence="4" key="1">
    <citation type="journal article" date="2021" name="J Fungi (Basel)">
        <title>Genomic and Metabolomic Analyses of the Marine Fungus Emericellopsis cladophorae: Insights into Saltwater Adaptability Mechanisms and Its Biosynthetic Potential.</title>
        <authorList>
            <person name="Goncalves M.F.M."/>
            <person name="Hilario S."/>
            <person name="Van de Peer Y."/>
            <person name="Esteves A.C."/>
            <person name="Alves A."/>
        </authorList>
    </citation>
    <scope>NUCLEOTIDE SEQUENCE</scope>
    <source>
        <strain evidence="4">MUM 19.33</strain>
    </source>
</reference>
<comment type="caution">
    <text evidence="4">The sequence shown here is derived from an EMBL/GenBank/DDBJ whole genome shotgun (WGS) entry which is preliminary data.</text>
</comment>
<evidence type="ECO:0000256" key="2">
    <source>
        <dbReference type="SAM" id="MobiDB-lite"/>
    </source>
</evidence>
<dbReference type="InterPro" id="IPR036864">
    <property type="entry name" value="Zn2-C6_fun-type_DNA-bd_sf"/>
</dbReference>
<feature type="region of interest" description="Disordered" evidence="2">
    <location>
        <begin position="128"/>
        <end position="147"/>
    </location>
</feature>
<accession>A0A9Q0BGI0</accession>
<dbReference type="AlphaFoldDB" id="A0A9Q0BGI0"/>
<gene>
    <name evidence="4" type="ORF">J7T54_004542</name>
</gene>
<dbReference type="GO" id="GO:0000981">
    <property type="term" value="F:DNA-binding transcription factor activity, RNA polymerase II-specific"/>
    <property type="evidence" value="ECO:0007669"/>
    <property type="project" value="InterPro"/>
</dbReference>
<keyword evidence="5" id="KW-1185">Reference proteome</keyword>
<sequence length="545" mass="60473">MEVDPCTPLAERSLGTHALTLESPRNRHSTASAKGMKAAAAAHADSGAFTWVTDTATMPSVACDRCSKRKEKCLFDKEKKSCQRCDQQKVACLFDRRPKRIGRRPTAKPLPYGLVDILNLDDSYAQQEPLRQQQATPVSPPATSVTTPSPYLDPLSPAWPVGRQHTLPPDTTPRALVHAVLHDKDMFYTFHADFMIGSSFAHAFQRAIQSIAHSADAIVLSAYQTVFTLWDLEHHRIRPLGEIDISAGRDCLRVLQDANTVKPEDAAAILMVGQILLVYHIATVCTSAQPILRSAMLAVKSYYDDLLGQESLDPITVTPVWIDTVESLLRREMPIVNVATCDRFIVDRQLGLCWTLLPKLHKLCECSARSKAFGALFTAAYSPPEDNVDDAFSGVEAQIQAWEPKPPVWFYTSFTPMETAAMLVQARVYRRAALLIVHRLRYPLGVRDEQVAGDAHMIVAEISGFLAWAPPEMKGLPVAFPLLVAMLEVKGLGIDIVPQLASFSRHPRHGVDFVRFVDLVWAAREGGFRGLWFDLATNFEMPVLP</sequence>
<evidence type="ECO:0000313" key="4">
    <source>
        <dbReference type="EMBL" id="KAI6783996.1"/>
    </source>
</evidence>
<keyword evidence="1" id="KW-0539">Nucleus</keyword>
<feature type="domain" description="Zn(2)-C6 fungal-type" evidence="3">
    <location>
        <begin position="62"/>
        <end position="94"/>
    </location>
</feature>
<evidence type="ECO:0000259" key="3">
    <source>
        <dbReference type="PROSITE" id="PS50048"/>
    </source>
</evidence>